<sequence length="137" mass="14413">MSEGRLPKQTVPGQIHDGFLPGRHGIDAYGNGGFRFGQMSHRGSILLLPSGVRAWEVTEAAGIDGHSLSPVLAEAETIELLLVGTGADIVFLPDSLRQRLKAAGIGLDVMQTGAAARTYNILMAENRKVAAALIAVP</sequence>
<dbReference type="PANTHER" id="PTHR21192:SF2">
    <property type="entry name" value="NADH DEHYDROGENASE [UBIQUINONE] 1 ALPHA SUBCOMPLEX ASSEMBLY FACTOR 3"/>
    <property type="match status" value="1"/>
</dbReference>
<dbReference type="Proteomes" id="UP000742631">
    <property type="component" value="Unassembled WGS sequence"/>
</dbReference>
<dbReference type="PANTHER" id="PTHR21192">
    <property type="entry name" value="NUCLEAR PROTEIN E3-3"/>
    <property type="match status" value="1"/>
</dbReference>
<name>A0A921E6Y7_9HYPH</name>
<comment type="caution">
    <text evidence="1">The sequence shown here is derived from an EMBL/GenBank/DDBJ whole genome shotgun (WGS) entry which is preliminary data.</text>
</comment>
<reference evidence="1" key="2">
    <citation type="submission" date="2021-09" db="EMBL/GenBank/DDBJ databases">
        <authorList>
            <person name="Gilroy R."/>
        </authorList>
    </citation>
    <scope>NUCLEOTIDE SEQUENCE</scope>
    <source>
        <strain evidence="1">316</strain>
    </source>
</reference>
<dbReference type="SUPFAM" id="SSF64076">
    <property type="entry name" value="MTH938-like"/>
    <property type="match status" value="1"/>
</dbReference>
<dbReference type="Gene3D" id="3.40.1230.10">
    <property type="entry name" value="MTH938-like"/>
    <property type="match status" value="1"/>
</dbReference>
<dbReference type="CDD" id="cd00248">
    <property type="entry name" value="Mth938-like"/>
    <property type="match status" value="1"/>
</dbReference>
<dbReference type="InterPro" id="IPR007523">
    <property type="entry name" value="NDUFAF3/AAMDC"/>
</dbReference>
<dbReference type="InterPro" id="IPR036748">
    <property type="entry name" value="MTH938-like_sf"/>
</dbReference>
<dbReference type="Pfam" id="PF04430">
    <property type="entry name" value="DUF498"/>
    <property type="match status" value="1"/>
</dbReference>
<evidence type="ECO:0000313" key="1">
    <source>
        <dbReference type="EMBL" id="HJE26233.1"/>
    </source>
</evidence>
<reference evidence="1" key="1">
    <citation type="journal article" date="2021" name="PeerJ">
        <title>Extensive microbial diversity within the chicken gut microbiome revealed by metagenomics and culture.</title>
        <authorList>
            <person name="Gilroy R."/>
            <person name="Ravi A."/>
            <person name="Getino M."/>
            <person name="Pursley I."/>
            <person name="Horton D.L."/>
            <person name="Alikhan N.F."/>
            <person name="Baker D."/>
            <person name="Gharbi K."/>
            <person name="Hall N."/>
            <person name="Watson M."/>
            <person name="Adriaenssens E.M."/>
            <person name="Foster-Nyarko E."/>
            <person name="Jarju S."/>
            <person name="Secka A."/>
            <person name="Antonio M."/>
            <person name="Oren A."/>
            <person name="Chaudhuri R.R."/>
            <person name="La Ragione R."/>
            <person name="Hildebrand F."/>
            <person name="Pallen M.J."/>
        </authorList>
    </citation>
    <scope>NUCLEOTIDE SEQUENCE</scope>
    <source>
        <strain evidence="1">316</strain>
    </source>
</reference>
<protein>
    <submittedName>
        <fullName evidence="1">MTH938/NDUFAF3 family protein</fullName>
    </submittedName>
</protein>
<accession>A0A921E6Y7</accession>
<organism evidence="1 2">
    <name type="scientific">Methylorubrum populi</name>
    <dbReference type="NCBI Taxonomy" id="223967"/>
    <lineage>
        <taxon>Bacteria</taxon>
        <taxon>Pseudomonadati</taxon>
        <taxon>Pseudomonadota</taxon>
        <taxon>Alphaproteobacteria</taxon>
        <taxon>Hyphomicrobiales</taxon>
        <taxon>Methylobacteriaceae</taxon>
        <taxon>Methylorubrum</taxon>
    </lineage>
</organism>
<dbReference type="AlphaFoldDB" id="A0A921E6Y7"/>
<dbReference type="EMBL" id="DYYG01000069">
    <property type="protein sequence ID" value="HJE26233.1"/>
    <property type="molecule type" value="Genomic_DNA"/>
</dbReference>
<evidence type="ECO:0000313" key="2">
    <source>
        <dbReference type="Proteomes" id="UP000742631"/>
    </source>
</evidence>
<gene>
    <name evidence="1" type="ORF">K8W01_21505</name>
</gene>
<proteinExistence type="predicted"/>